<protein>
    <submittedName>
        <fullName evidence="6">Adenylate kinase 9-like</fullName>
    </submittedName>
</protein>
<evidence type="ECO:0000256" key="4">
    <source>
        <dbReference type="SAM" id="MobiDB-lite"/>
    </source>
</evidence>
<gene>
    <name evidence="6" type="primary">LOC112683888</name>
</gene>
<dbReference type="GeneID" id="112683888"/>
<dbReference type="GO" id="GO:0005524">
    <property type="term" value="F:ATP binding"/>
    <property type="evidence" value="ECO:0007669"/>
    <property type="project" value="InterPro"/>
</dbReference>
<dbReference type="GO" id="GO:0019205">
    <property type="term" value="F:nucleobase-containing compound kinase activity"/>
    <property type="evidence" value="ECO:0007669"/>
    <property type="project" value="InterPro"/>
</dbReference>
<dbReference type="PANTHER" id="PTHR23359">
    <property type="entry name" value="NUCLEOTIDE KINASE"/>
    <property type="match status" value="1"/>
</dbReference>
<keyword evidence="5" id="KW-1185">Reference proteome</keyword>
<dbReference type="Proteomes" id="UP000694846">
    <property type="component" value="Unplaced"/>
</dbReference>
<dbReference type="InterPro" id="IPR000850">
    <property type="entry name" value="Adenylat/UMP-CMP_kin"/>
</dbReference>
<keyword evidence="2" id="KW-0547">Nucleotide-binding</keyword>
<dbReference type="OrthoDB" id="424823at2759"/>
<dbReference type="Gene3D" id="3.40.50.300">
    <property type="entry name" value="P-loop containing nucleotide triphosphate hydrolases"/>
    <property type="match status" value="2"/>
</dbReference>
<feature type="region of interest" description="Disordered" evidence="4">
    <location>
        <begin position="1"/>
        <end position="43"/>
    </location>
</feature>
<organism evidence="5 6">
    <name type="scientific">Sipha flava</name>
    <name type="common">yellow sugarcane aphid</name>
    <dbReference type="NCBI Taxonomy" id="143950"/>
    <lineage>
        <taxon>Eukaryota</taxon>
        <taxon>Metazoa</taxon>
        <taxon>Ecdysozoa</taxon>
        <taxon>Arthropoda</taxon>
        <taxon>Hexapoda</taxon>
        <taxon>Insecta</taxon>
        <taxon>Pterygota</taxon>
        <taxon>Neoptera</taxon>
        <taxon>Paraneoptera</taxon>
        <taxon>Hemiptera</taxon>
        <taxon>Sternorrhyncha</taxon>
        <taxon>Aphidomorpha</taxon>
        <taxon>Aphidoidea</taxon>
        <taxon>Aphididae</taxon>
        <taxon>Sipha</taxon>
    </lineage>
</organism>
<proteinExistence type="predicted"/>
<dbReference type="GO" id="GO:0006139">
    <property type="term" value="P:nucleobase-containing compound metabolic process"/>
    <property type="evidence" value="ECO:0007669"/>
    <property type="project" value="InterPro"/>
</dbReference>
<dbReference type="RefSeq" id="XP_025410862.1">
    <property type="nucleotide sequence ID" value="XM_025555077.1"/>
</dbReference>
<evidence type="ECO:0000256" key="3">
    <source>
        <dbReference type="ARBA" id="ARBA00022777"/>
    </source>
</evidence>
<dbReference type="SUPFAM" id="SSF52540">
    <property type="entry name" value="P-loop containing nucleoside triphosphate hydrolases"/>
    <property type="match status" value="1"/>
</dbReference>
<feature type="compositionally biased region" description="Basic and acidic residues" evidence="4">
    <location>
        <begin position="33"/>
        <end position="43"/>
    </location>
</feature>
<accession>A0A8B8FJT3</accession>
<evidence type="ECO:0000256" key="2">
    <source>
        <dbReference type="ARBA" id="ARBA00022741"/>
    </source>
</evidence>
<keyword evidence="1" id="KW-0808">Transferase</keyword>
<name>A0A8B8FJT3_9HEMI</name>
<sequence length="1825" mass="209521">MYKPDYTSNRQCSDPCVCSSLGTPRRPPVRQPVDGREERDERPWPRPLSLYGLAENVHWSRRLRMDIRCENPLAATWYRPHDPSPDHYCREDADAEWLERKPVSFMVFGRPGVDDHRLAIALSAYWGCVHVSVANGLAAGRADARTMAALRRGQAVNAAATAAQLTAVLGIDTPHVRERGYVLTGLPRYNPEMSAFTQMNTVFTTNAPDVLIYISSPEHDPCNYHSGLVLESIGYDYSTGTLHADEERMQGDHSYSSIRLRHKLPINNKVIVDLDRNDYITSSLEVVDEIVKQFDAAFVITIDGRKPTEELFETIKDRLMTMPLQRTVLPEIVKKQDDTASGDISENNVHGFETNGIEDVESESFEMETMESEAIDLDEHLERNNDGLTVDERNEQIRSMSEFNKLCPVNFSYGVFKLGVVHYCIKFMDKLYFFAGPEELQLFEKSPKQYLEIPRPSVPVRAIFYGPEALSCPAANAVSHLFGYNLIDVKNIEYAHVKIQKLSLILAIVKSVLKTTQEIVKNKTDPSTEINSMRNAIGPQLNEFDKEQKLINLKNYFKSYGIDFVNDIDACIRAYNKPQTLNNYFRNNESSKIKSIFRLNFSNKIKTERKLADIVVDKVRMFNKRNKNWIIVRAPINFILVKKLIAENLNPIQMVFFYDTDPVHKVLLYDEVTINDRSQLAFEISDYIKYEMRYGKTVERVKYPEFVKNIENISKSYEEEHGEEYEEEYYDEYNALDGKVEVENFDEDIDDYDHDKLMQMIMPEIIERLNQYTDDLLGQWNSLKQEISKEVPTLYMDFNVIKCKPDFTTNMLKNSITNSIYYIKKFLSDNVYDVSTTDNHNTIPTIGKYNGDTSIYCPVRYVNGRFSIGSKKHMAVYRNRYYYMSSSDNFKEFVTNPNKYVLLTRSWNPYPKPKVSILLPFGFEAEDLIKDIVDTFDLTFMDSYDIFKKNILPKNMPMVGRMYEEPASKKIMDKYFIPEDQNENYINHLRKYVDNGNVNLNDADWVKMNSYFYKVNEGICYKNYPNRLTELRYLKENEINPDVIIEIVGGKSEEQNHATEAVVENWLIHQYTLIDMVIERDGNARRDYIERRMALFKNKVVATKQKNKKEKNKTISTETVDALGSSCTSTISSRRSNHSIHFSELTLKQKKIIVHFGLDKEDLDGLDDFATLEQIDASVDEECPKPEPLISQCFPIGVTVPSDTAIERHLNAEKAMRAGMRTFAESSGIPWKIVSSTDRDASSRSTVLDDIRRVLVNDVNNDDGIFETTYDVNPMAAEDMLRTGQIYLSRFGRWCPVQVYENADTVQHFYLDRANNRIFPVVHRNYVYFMSGAENRDKFTHRPLRYAPRHAIARPLGSPHVPLRIAVVGAPMSGKSHCARELCARHGFQLIRIEELVDRWLTISGGVSDDSRALSRGDALSDTTLMDIVLSGARTTRATVQGFVVDGFPTTERQFELLDDSGVILHRVFVMDGTYDRCAANNSRYAGNDLRCVPDALLRYRHQMWSAAFVGEPWISACYGNAVADVRDCDHMDRSLRTFIESVHEYRRDAGRRPCRLTDIPVTGLECEYKMSAYRYTCPVCRVDGDCYTAARDHEDRKRNLVQYRSSFYWTCAEHVDAFADHADRYADAAATAVRVSEPLAVSTSVHQLSCDPSAGFERYEFCTVCALRTDGSWNTAYNRGDGSFVAVYSGRVFDLCSSRCRDDFMRRPFLYNTYAVRAEGPDEVRRLACSRYARLDVGNMPVPGYLEQTVQPLIRPILAQLTAVRPMYPGLSPEQSAKVFIGLYFGAATAADDEIAEYYRIAYGRFVDTCQRFKTDIFKLKSLI</sequence>
<dbReference type="InterPro" id="IPR027417">
    <property type="entry name" value="P-loop_NTPase"/>
</dbReference>
<feature type="compositionally biased region" description="Polar residues" evidence="4">
    <location>
        <begin position="1"/>
        <end position="12"/>
    </location>
</feature>
<evidence type="ECO:0000256" key="1">
    <source>
        <dbReference type="ARBA" id="ARBA00022679"/>
    </source>
</evidence>
<keyword evidence="3" id="KW-0418">Kinase</keyword>
<evidence type="ECO:0000313" key="6">
    <source>
        <dbReference type="RefSeq" id="XP_025410862.1"/>
    </source>
</evidence>
<reference evidence="6" key="1">
    <citation type="submission" date="2025-08" db="UniProtKB">
        <authorList>
            <consortium name="RefSeq"/>
        </authorList>
    </citation>
    <scope>IDENTIFICATION</scope>
    <source>
        <tissue evidence="6">Whole body</tissue>
    </source>
</reference>
<evidence type="ECO:0000313" key="5">
    <source>
        <dbReference type="Proteomes" id="UP000694846"/>
    </source>
</evidence>